<dbReference type="GO" id="GO:0016757">
    <property type="term" value="F:glycosyltransferase activity"/>
    <property type="evidence" value="ECO:0007669"/>
    <property type="project" value="UniProtKB-KW"/>
</dbReference>
<name>A0A382I768_9ZZZZ</name>
<dbReference type="CDD" id="cd04187">
    <property type="entry name" value="DPM1_like_bac"/>
    <property type="match status" value="1"/>
</dbReference>
<proteinExistence type="predicted"/>
<keyword evidence="5 7" id="KW-1133">Transmembrane helix</keyword>
<dbReference type="SUPFAM" id="SSF53448">
    <property type="entry name" value="Nucleotide-diphospho-sugar transferases"/>
    <property type="match status" value="1"/>
</dbReference>
<evidence type="ECO:0000259" key="8">
    <source>
        <dbReference type="Pfam" id="PF00535"/>
    </source>
</evidence>
<dbReference type="Pfam" id="PF00535">
    <property type="entry name" value="Glycos_transf_2"/>
    <property type="match status" value="1"/>
</dbReference>
<protein>
    <recommendedName>
        <fullName evidence="8">Glycosyltransferase 2-like domain-containing protein</fullName>
    </recommendedName>
</protein>
<evidence type="ECO:0000256" key="5">
    <source>
        <dbReference type="ARBA" id="ARBA00022989"/>
    </source>
</evidence>
<dbReference type="PANTHER" id="PTHR48090:SF1">
    <property type="entry name" value="PROPHAGE BACTOPRENOL GLUCOSYL TRANSFERASE HOMOLOG"/>
    <property type="match status" value="1"/>
</dbReference>
<dbReference type="InterPro" id="IPR050256">
    <property type="entry name" value="Glycosyltransferase_2"/>
</dbReference>
<feature type="transmembrane region" description="Helical" evidence="7">
    <location>
        <begin position="270"/>
        <end position="296"/>
    </location>
</feature>
<evidence type="ECO:0000256" key="1">
    <source>
        <dbReference type="ARBA" id="ARBA00004141"/>
    </source>
</evidence>
<evidence type="ECO:0000256" key="4">
    <source>
        <dbReference type="ARBA" id="ARBA00022692"/>
    </source>
</evidence>
<evidence type="ECO:0000313" key="9">
    <source>
        <dbReference type="EMBL" id="SVB95089.1"/>
    </source>
</evidence>
<feature type="domain" description="Glycosyltransferase 2-like" evidence="8">
    <location>
        <begin position="6"/>
        <end position="157"/>
    </location>
</feature>
<sequence>MKSIEVVIPIFDEEEIIEELILRLQKSTKDLNYQFKFILVDDGSGDNSLNILLALQAKEPRLEVIKLSRNWGHQNAYNAGVDRSTAHALILMDGDLEDPPELIPEFLEKWEEGNEVVYGVKESRQRKAYEKLMFSAYYKLLKRFSEVSVDQQAGMFSLIDKKVANALKKCSEKNKYYVGLRFFIGFKQARINYHREKRFAGTPKQTFRRLVNYGLNAFFSFSFLPIRLLTYLGLFLLFTILVVSFVFILASTTDFSNWLFEELRAAPPGWVSLVLAIFFVLGFQVVFLGILGEYIARVFDEVRNRPYYVIDQIFNVSEKPEGD</sequence>
<evidence type="ECO:0000256" key="7">
    <source>
        <dbReference type="SAM" id="Phobius"/>
    </source>
</evidence>
<evidence type="ECO:0000256" key="3">
    <source>
        <dbReference type="ARBA" id="ARBA00022679"/>
    </source>
</evidence>
<feature type="transmembrane region" description="Helical" evidence="7">
    <location>
        <begin position="228"/>
        <end position="250"/>
    </location>
</feature>
<dbReference type="InterPro" id="IPR029044">
    <property type="entry name" value="Nucleotide-diphossugar_trans"/>
</dbReference>
<accession>A0A382I768</accession>
<evidence type="ECO:0000256" key="2">
    <source>
        <dbReference type="ARBA" id="ARBA00022676"/>
    </source>
</evidence>
<dbReference type="GO" id="GO:0005886">
    <property type="term" value="C:plasma membrane"/>
    <property type="evidence" value="ECO:0007669"/>
    <property type="project" value="TreeGrafter"/>
</dbReference>
<keyword evidence="2" id="KW-0328">Glycosyltransferase</keyword>
<dbReference type="AlphaFoldDB" id="A0A382I768"/>
<keyword evidence="3" id="KW-0808">Transferase</keyword>
<dbReference type="PANTHER" id="PTHR48090">
    <property type="entry name" value="UNDECAPRENYL-PHOSPHATE 4-DEOXY-4-FORMAMIDO-L-ARABINOSE TRANSFERASE-RELATED"/>
    <property type="match status" value="1"/>
</dbReference>
<gene>
    <name evidence="9" type="ORF">METZ01_LOCUS247943</name>
</gene>
<evidence type="ECO:0000256" key="6">
    <source>
        <dbReference type="ARBA" id="ARBA00023136"/>
    </source>
</evidence>
<comment type="subcellular location">
    <subcellularLocation>
        <location evidence="1">Membrane</location>
        <topology evidence="1">Multi-pass membrane protein</topology>
    </subcellularLocation>
</comment>
<dbReference type="InterPro" id="IPR001173">
    <property type="entry name" value="Glyco_trans_2-like"/>
</dbReference>
<keyword evidence="4 7" id="KW-0812">Transmembrane</keyword>
<dbReference type="EMBL" id="UINC01065430">
    <property type="protein sequence ID" value="SVB95089.1"/>
    <property type="molecule type" value="Genomic_DNA"/>
</dbReference>
<organism evidence="9">
    <name type="scientific">marine metagenome</name>
    <dbReference type="NCBI Taxonomy" id="408172"/>
    <lineage>
        <taxon>unclassified sequences</taxon>
        <taxon>metagenomes</taxon>
        <taxon>ecological metagenomes</taxon>
    </lineage>
</organism>
<reference evidence="9" key="1">
    <citation type="submission" date="2018-05" db="EMBL/GenBank/DDBJ databases">
        <authorList>
            <person name="Lanie J.A."/>
            <person name="Ng W.-L."/>
            <person name="Kazmierczak K.M."/>
            <person name="Andrzejewski T.M."/>
            <person name="Davidsen T.M."/>
            <person name="Wayne K.J."/>
            <person name="Tettelin H."/>
            <person name="Glass J.I."/>
            <person name="Rusch D."/>
            <person name="Podicherti R."/>
            <person name="Tsui H.-C.T."/>
            <person name="Winkler M.E."/>
        </authorList>
    </citation>
    <scope>NUCLEOTIDE SEQUENCE</scope>
</reference>
<keyword evidence="6 7" id="KW-0472">Membrane</keyword>
<dbReference type="Gene3D" id="3.90.550.10">
    <property type="entry name" value="Spore Coat Polysaccharide Biosynthesis Protein SpsA, Chain A"/>
    <property type="match status" value="1"/>
</dbReference>